<dbReference type="RefSeq" id="WP_045100112.1">
    <property type="nucleotide sequence ID" value="NZ_JABTVM010000014.1"/>
</dbReference>
<reference evidence="2 4" key="3">
    <citation type="submission" date="2016-10" db="EMBL/GenBank/DDBJ databases">
        <authorList>
            <person name="Varghese N."/>
            <person name="Submissions S."/>
        </authorList>
    </citation>
    <scope>NUCLEOTIDE SEQUENCE [LARGE SCALE GENOMIC DNA]</scope>
    <source>
        <strain evidence="2 4">ATCC 33218</strain>
    </source>
</reference>
<dbReference type="Proteomes" id="UP000182998">
    <property type="component" value="Unassembled WGS sequence"/>
</dbReference>
<dbReference type="AlphaFoldDB" id="A0A098GHK3"/>
<evidence type="ECO:0000313" key="3">
    <source>
        <dbReference type="Proteomes" id="UP000032414"/>
    </source>
</evidence>
<evidence type="ECO:0000313" key="2">
    <source>
        <dbReference type="EMBL" id="SCY67691.1"/>
    </source>
</evidence>
<name>A0A098GHK3_LEGMI</name>
<evidence type="ECO:0000313" key="4">
    <source>
        <dbReference type="Proteomes" id="UP000182998"/>
    </source>
</evidence>
<dbReference type="STRING" id="451.B6N58_02675"/>
<sequence length="182" mass="21596">MSSIGTNSLSYLITVSQAHIIPSIHLINTLRHKTKNQIVVVGNLNKDGEQLFKKMNVEYINENDIDMSNRLPIVNWTTKYREFGWYKQMFIRLCIDRFMSSEQVIILDSEVFVFNNWDESRFYDPISKKPRSLYWIPKFRKPDWDYKMYRGAAYLLKDLPECAANIMDYANTIIIDDTYQVL</sequence>
<gene>
    <name evidence="1" type="ORF">LMI_2710</name>
    <name evidence="2" type="ORF">SAMN02982997_02472</name>
</gene>
<accession>A0A098GHK3</accession>
<keyword evidence="4" id="KW-1185">Reference proteome</keyword>
<dbReference type="HOGENOM" id="CLU_1481299_0_0_6"/>
<dbReference type="Proteomes" id="UP000032414">
    <property type="component" value="Chromosome I"/>
</dbReference>
<organism evidence="1 3">
    <name type="scientific">Legionella micdadei</name>
    <name type="common">Tatlockia micdadei</name>
    <dbReference type="NCBI Taxonomy" id="451"/>
    <lineage>
        <taxon>Bacteria</taxon>
        <taxon>Pseudomonadati</taxon>
        <taxon>Pseudomonadota</taxon>
        <taxon>Gammaproteobacteria</taxon>
        <taxon>Legionellales</taxon>
        <taxon>Legionellaceae</taxon>
        <taxon>Legionella</taxon>
    </lineage>
</organism>
<reference evidence="1" key="1">
    <citation type="submission" date="2014-09" db="EMBL/GenBank/DDBJ databases">
        <authorList>
            <person name="GOMEZ-VALERO Laura"/>
        </authorList>
    </citation>
    <scope>NUCLEOTIDE SEQUENCE</scope>
    <source>
        <strain evidence="1">ATCC33218</strain>
    </source>
</reference>
<proteinExistence type="predicted"/>
<dbReference type="EMBL" id="FMVN01000013">
    <property type="protein sequence ID" value="SCY67691.1"/>
    <property type="molecule type" value="Genomic_DNA"/>
</dbReference>
<dbReference type="PATRIC" id="fig|451.8.peg.2556"/>
<evidence type="ECO:0008006" key="5">
    <source>
        <dbReference type="Google" id="ProtNLM"/>
    </source>
</evidence>
<dbReference type="EMBL" id="LN614830">
    <property type="protein sequence ID" value="CEG61963.1"/>
    <property type="molecule type" value="Genomic_DNA"/>
</dbReference>
<evidence type="ECO:0000313" key="1">
    <source>
        <dbReference type="EMBL" id="CEG61963.1"/>
    </source>
</evidence>
<dbReference type="KEGG" id="tmc:LMI_2710"/>
<protein>
    <recommendedName>
        <fullName evidence="5">Nucleotide-diphospho-sugar transferase domain-containing protein</fullName>
    </recommendedName>
</protein>
<reference evidence="3" key="2">
    <citation type="submission" date="2014-09" db="EMBL/GenBank/DDBJ databases">
        <authorList>
            <person name="Gomez-Valero L."/>
        </authorList>
    </citation>
    <scope>NUCLEOTIDE SEQUENCE [LARGE SCALE GENOMIC DNA]</scope>
    <source>
        <strain evidence="3">ATCC33218</strain>
    </source>
</reference>